<comment type="caution">
    <text evidence="1">The sequence shown here is derived from an EMBL/GenBank/DDBJ whole genome shotgun (WGS) entry which is preliminary data.</text>
</comment>
<dbReference type="Gene3D" id="3.30.1490.300">
    <property type="match status" value="1"/>
</dbReference>
<dbReference type="PANTHER" id="PTHR32432">
    <property type="entry name" value="CELL DIVISION PROTEIN FTSA-RELATED"/>
    <property type="match status" value="1"/>
</dbReference>
<dbReference type="InterPro" id="IPR050696">
    <property type="entry name" value="FtsA/MreB"/>
</dbReference>
<protein>
    <submittedName>
        <fullName evidence="1">Pilus assembly protein PilM</fullName>
    </submittedName>
</protein>
<dbReference type="RefSeq" id="WP_213123983.1">
    <property type="nucleotide sequence ID" value="NZ_JAGYPG010000001.1"/>
</dbReference>
<dbReference type="InterPro" id="IPR005883">
    <property type="entry name" value="PilM"/>
</dbReference>
<dbReference type="Gene3D" id="3.30.420.40">
    <property type="match status" value="2"/>
</dbReference>
<organism evidence="1 2">
    <name type="scientific">Lederbergia citri</name>
    <dbReference type="NCBI Taxonomy" id="2833580"/>
    <lineage>
        <taxon>Bacteria</taxon>
        <taxon>Bacillati</taxon>
        <taxon>Bacillota</taxon>
        <taxon>Bacilli</taxon>
        <taxon>Bacillales</taxon>
        <taxon>Bacillaceae</taxon>
        <taxon>Lederbergia</taxon>
    </lineage>
</organism>
<gene>
    <name evidence="1" type="primary">pilM</name>
    <name evidence="1" type="ORF">KHA97_07050</name>
</gene>
<name>A0A942TE45_9BACI</name>
<dbReference type="PANTHER" id="PTHR32432:SF3">
    <property type="entry name" value="ETHANOLAMINE UTILIZATION PROTEIN EUTJ"/>
    <property type="match status" value="1"/>
</dbReference>
<sequence length="319" mass="36871">MAFQLFKRSLKTANIVFTDKSIRFMETVHKSELEILQMDEQPLTPGTIKDGRIVDDEMLRLVLEQCVDKWKLKRREVRFLIPDPFIIVRQVKVPAEIQEDELNGYLFLETGTTIHLPFEDPVIDSVILRKEEREQDILLVAAPREIVDSYIRLLEDVKLKPVVAEISPLSLYRFYKTSGMAKKDDHIMLLNCDEDLLTMSIFHQDIPIFVRPITADSLQQSIIEMIGEDDAFYIDDAIIEIEKVMDFYRYTLNQGKVAISRVILSGDHGELSIIEERLRTRLQIPIEQYDLEKYTAGDGRAVFPSHISILGLSLKEVDS</sequence>
<dbReference type="AlphaFoldDB" id="A0A942TE45"/>
<evidence type="ECO:0000313" key="2">
    <source>
        <dbReference type="Proteomes" id="UP000681414"/>
    </source>
</evidence>
<keyword evidence="2" id="KW-1185">Reference proteome</keyword>
<evidence type="ECO:0000313" key="1">
    <source>
        <dbReference type="EMBL" id="MBS4194832.1"/>
    </source>
</evidence>
<dbReference type="Pfam" id="PF11104">
    <property type="entry name" value="PilM_2"/>
    <property type="match status" value="1"/>
</dbReference>
<dbReference type="EMBL" id="JAGYPG010000001">
    <property type="protein sequence ID" value="MBS4194832.1"/>
    <property type="molecule type" value="Genomic_DNA"/>
</dbReference>
<accession>A0A942TE45</accession>
<dbReference type="Proteomes" id="UP000681414">
    <property type="component" value="Unassembled WGS sequence"/>
</dbReference>
<proteinExistence type="predicted"/>
<reference evidence="1 2" key="1">
    <citation type="submission" date="2021-05" db="EMBL/GenBank/DDBJ databases">
        <title>Novel Bacillus species.</title>
        <authorList>
            <person name="Liu G."/>
        </authorList>
    </citation>
    <scope>NUCLEOTIDE SEQUENCE [LARGE SCALE GENOMIC DNA]</scope>
    <source>
        <strain evidence="2">FJAT-49780</strain>
    </source>
</reference>